<name>A0ABV8KMH5_9ACTN</name>
<proteinExistence type="predicted"/>
<reference evidence="2" key="1">
    <citation type="journal article" date="2019" name="Int. J. Syst. Evol. Microbiol.">
        <title>The Global Catalogue of Microorganisms (GCM) 10K type strain sequencing project: providing services to taxonomists for standard genome sequencing and annotation.</title>
        <authorList>
            <consortium name="The Broad Institute Genomics Platform"/>
            <consortium name="The Broad Institute Genome Sequencing Center for Infectious Disease"/>
            <person name="Wu L."/>
            <person name="Ma J."/>
        </authorList>
    </citation>
    <scope>NUCLEOTIDE SEQUENCE [LARGE SCALE GENOMIC DNA]</scope>
    <source>
        <strain evidence="2">2902at01</strain>
    </source>
</reference>
<dbReference type="RefSeq" id="WP_377546091.1">
    <property type="nucleotide sequence ID" value="NZ_JBHSBN010000009.1"/>
</dbReference>
<keyword evidence="2" id="KW-1185">Reference proteome</keyword>
<comment type="caution">
    <text evidence="1">The sequence shown here is derived from an EMBL/GenBank/DDBJ whole genome shotgun (WGS) entry which is preliminary data.</text>
</comment>
<evidence type="ECO:0008006" key="3">
    <source>
        <dbReference type="Google" id="ProtNLM"/>
    </source>
</evidence>
<dbReference type="EMBL" id="JBHSBN010000009">
    <property type="protein sequence ID" value="MFC4107320.1"/>
    <property type="molecule type" value="Genomic_DNA"/>
</dbReference>
<organism evidence="1 2">
    <name type="scientific">Micromonospora zhanjiangensis</name>
    <dbReference type="NCBI Taxonomy" id="1522057"/>
    <lineage>
        <taxon>Bacteria</taxon>
        <taxon>Bacillati</taxon>
        <taxon>Actinomycetota</taxon>
        <taxon>Actinomycetes</taxon>
        <taxon>Micromonosporales</taxon>
        <taxon>Micromonosporaceae</taxon>
        <taxon>Micromonospora</taxon>
    </lineage>
</organism>
<evidence type="ECO:0000313" key="1">
    <source>
        <dbReference type="EMBL" id="MFC4107320.1"/>
    </source>
</evidence>
<protein>
    <recommendedName>
        <fullName evidence="3">SUKH-4 immunity protein</fullName>
    </recommendedName>
</protein>
<accession>A0ABV8KMH5</accession>
<dbReference type="Proteomes" id="UP001595868">
    <property type="component" value="Unassembled WGS sequence"/>
</dbReference>
<sequence length="219" mass="23942">MDLSERKHVLDDSSGLTDRARRFVQQHGVHVPGWMIEQHRLHWARAGRPPVAVDQLLWFQARWGGLVLPPAPGYDGGPLTLDGDDPDVNAHGILVTVGNPRSALPYGFGINAQGHFGICGMDTWVGLHASVEGWVESLALAYAARDNAGRVRRVTGPAVRTLTEAMTALTPLPEVAGLADSWWRSADALVAVQRGEAELFDTDRHLVGYVFEDLNWANI</sequence>
<evidence type="ECO:0000313" key="2">
    <source>
        <dbReference type="Proteomes" id="UP001595868"/>
    </source>
</evidence>
<gene>
    <name evidence="1" type="ORF">ACFOX0_15485</name>
</gene>